<sequence length="231" mass="25001">MEFEVADICATKFIPGEQWFTAGDENGPFSHVGERALLGGWRPFPRTHVWICAWTNTSKGVVPTEMATGGGVACMPLCVGPHLLRVVQLPTSAMPHPLFLHPTHGSHCLCIFLSLSLVRSLHSSPPPSCLAAAAGRRRAVPELFPLFPFLFAFAGAQRPKGQLAIRDRVSSARGHTRRGGEPWTRGKHHLLDGDQAHWTFGLFTRGGTRSCGGCPSIPSWLGASPVHAEET</sequence>
<gene>
    <name evidence="1" type="ORF">HU200_067613</name>
</gene>
<dbReference type="EMBL" id="JACEFO010003304">
    <property type="protein sequence ID" value="KAF8641903.1"/>
    <property type="molecule type" value="Genomic_DNA"/>
</dbReference>
<protein>
    <submittedName>
        <fullName evidence="1">Uncharacterized protein</fullName>
    </submittedName>
</protein>
<dbReference type="AlphaFoldDB" id="A0A834ZW38"/>
<keyword evidence="2" id="KW-1185">Reference proteome</keyword>
<proteinExistence type="predicted"/>
<name>A0A834ZW38_9POAL</name>
<accession>A0A834ZW38</accession>
<evidence type="ECO:0000313" key="1">
    <source>
        <dbReference type="EMBL" id="KAF8641903.1"/>
    </source>
</evidence>
<dbReference type="Proteomes" id="UP000636709">
    <property type="component" value="Unassembled WGS sequence"/>
</dbReference>
<comment type="caution">
    <text evidence="1">The sequence shown here is derived from an EMBL/GenBank/DDBJ whole genome shotgun (WGS) entry which is preliminary data.</text>
</comment>
<evidence type="ECO:0000313" key="2">
    <source>
        <dbReference type="Proteomes" id="UP000636709"/>
    </source>
</evidence>
<reference evidence="1" key="1">
    <citation type="submission" date="2020-07" db="EMBL/GenBank/DDBJ databases">
        <title>Genome sequence and genetic diversity analysis of an under-domesticated orphan crop, white fonio (Digitaria exilis).</title>
        <authorList>
            <person name="Bennetzen J.L."/>
            <person name="Chen S."/>
            <person name="Ma X."/>
            <person name="Wang X."/>
            <person name="Yssel A.E.J."/>
            <person name="Chaluvadi S.R."/>
            <person name="Johnson M."/>
            <person name="Gangashetty P."/>
            <person name="Hamidou F."/>
            <person name="Sanogo M.D."/>
            <person name="Zwaenepoel A."/>
            <person name="Wallace J."/>
            <person name="Van De Peer Y."/>
            <person name="Van Deynze A."/>
        </authorList>
    </citation>
    <scope>NUCLEOTIDE SEQUENCE</scope>
    <source>
        <tissue evidence="1">Leaves</tissue>
    </source>
</reference>
<organism evidence="1 2">
    <name type="scientific">Digitaria exilis</name>
    <dbReference type="NCBI Taxonomy" id="1010633"/>
    <lineage>
        <taxon>Eukaryota</taxon>
        <taxon>Viridiplantae</taxon>
        <taxon>Streptophyta</taxon>
        <taxon>Embryophyta</taxon>
        <taxon>Tracheophyta</taxon>
        <taxon>Spermatophyta</taxon>
        <taxon>Magnoliopsida</taxon>
        <taxon>Liliopsida</taxon>
        <taxon>Poales</taxon>
        <taxon>Poaceae</taxon>
        <taxon>PACMAD clade</taxon>
        <taxon>Panicoideae</taxon>
        <taxon>Panicodae</taxon>
        <taxon>Paniceae</taxon>
        <taxon>Anthephorinae</taxon>
        <taxon>Digitaria</taxon>
    </lineage>
</organism>